<dbReference type="Pfam" id="PF13632">
    <property type="entry name" value="Glyco_trans_2_3"/>
    <property type="match status" value="1"/>
</dbReference>
<dbReference type="GO" id="GO:0016758">
    <property type="term" value="F:hexosyltransferase activity"/>
    <property type="evidence" value="ECO:0007669"/>
    <property type="project" value="TreeGrafter"/>
</dbReference>
<evidence type="ECO:0000256" key="5">
    <source>
        <dbReference type="ARBA" id="ARBA00022475"/>
    </source>
</evidence>
<evidence type="ECO:0000256" key="12">
    <source>
        <dbReference type="SAM" id="MobiDB-lite"/>
    </source>
</evidence>
<evidence type="ECO:0000256" key="8">
    <source>
        <dbReference type="ARBA" id="ARBA00022679"/>
    </source>
</evidence>
<dbReference type="AlphaFoldDB" id="A0A7W6CVZ4"/>
<dbReference type="PANTHER" id="PTHR43867:SF5">
    <property type="entry name" value="GLUCANS BIOSYNTHESIS GLUCOSYLTRANSFERASE H"/>
    <property type="match status" value="1"/>
</dbReference>
<evidence type="ECO:0000256" key="3">
    <source>
        <dbReference type="ARBA" id="ARBA00009337"/>
    </source>
</evidence>
<comment type="pathway">
    <text evidence="2">Glycan metabolism; osmoregulated periplasmic glucan (OPG) biosynthesis.</text>
</comment>
<feature type="transmembrane region" description="Helical" evidence="13">
    <location>
        <begin position="411"/>
        <end position="432"/>
    </location>
</feature>
<evidence type="ECO:0000256" key="4">
    <source>
        <dbReference type="ARBA" id="ARBA00020585"/>
    </source>
</evidence>
<dbReference type="EMBL" id="JACIDR010000001">
    <property type="protein sequence ID" value="MBB3972098.1"/>
    <property type="molecule type" value="Genomic_DNA"/>
</dbReference>
<evidence type="ECO:0000313" key="16">
    <source>
        <dbReference type="Proteomes" id="UP000528964"/>
    </source>
</evidence>
<feature type="domain" description="Glycosyltransferase 2-like" evidence="14">
    <location>
        <begin position="236"/>
        <end position="450"/>
    </location>
</feature>
<evidence type="ECO:0000256" key="10">
    <source>
        <dbReference type="ARBA" id="ARBA00022989"/>
    </source>
</evidence>
<evidence type="ECO:0000313" key="15">
    <source>
        <dbReference type="EMBL" id="MBB3972098.1"/>
    </source>
</evidence>
<comment type="subcellular location">
    <subcellularLocation>
        <location evidence="1">Cell inner membrane</location>
        <topology evidence="1">Multi-pass membrane protein</topology>
    </subcellularLocation>
</comment>
<evidence type="ECO:0000256" key="1">
    <source>
        <dbReference type="ARBA" id="ARBA00004429"/>
    </source>
</evidence>
<keyword evidence="5" id="KW-1003">Cell membrane</keyword>
<keyword evidence="9 13" id="KW-0812">Transmembrane</keyword>
<dbReference type="PANTHER" id="PTHR43867">
    <property type="entry name" value="CELLULOSE SYNTHASE CATALYTIC SUBUNIT A [UDP-FORMING]"/>
    <property type="match status" value="1"/>
</dbReference>
<feature type="transmembrane region" description="Helical" evidence="13">
    <location>
        <begin position="94"/>
        <end position="119"/>
    </location>
</feature>
<dbReference type="GO" id="GO:0005886">
    <property type="term" value="C:plasma membrane"/>
    <property type="evidence" value="ECO:0007669"/>
    <property type="project" value="UniProtKB-SubCell"/>
</dbReference>
<name>A0A7W6CVZ4_9HYPH</name>
<evidence type="ECO:0000256" key="6">
    <source>
        <dbReference type="ARBA" id="ARBA00022519"/>
    </source>
</evidence>
<keyword evidence="10 13" id="KW-1133">Transmembrane helix</keyword>
<gene>
    <name evidence="15" type="ORF">GGR24_000731</name>
</gene>
<comment type="caution">
    <text evidence="15">The sequence shown here is derived from an EMBL/GenBank/DDBJ whole genome shotgun (WGS) entry which is preliminary data.</text>
</comment>
<reference evidence="15 16" key="1">
    <citation type="submission" date="2020-08" db="EMBL/GenBank/DDBJ databases">
        <title>Genomic Encyclopedia of Type Strains, Phase IV (KMG-IV): sequencing the most valuable type-strain genomes for metagenomic binning, comparative biology and taxonomic classification.</title>
        <authorList>
            <person name="Goeker M."/>
        </authorList>
    </citation>
    <scope>NUCLEOTIDE SEQUENCE [LARGE SCALE GENOMIC DNA]</scope>
    <source>
        <strain evidence="15 16">DSM 25481</strain>
    </source>
</reference>
<dbReference type="NCBIfam" id="NF003956">
    <property type="entry name" value="PRK05454.1-3"/>
    <property type="match status" value="1"/>
</dbReference>
<feature type="transmembrane region" description="Helical" evidence="13">
    <location>
        <begin position="56"/>
        <end position="74"/>
    </location>
</feature>
<dbReference type="SUPFAM" id="SSF53448">
    <property type="entry name" value="Nucleotide-diphospho-sugar transferases"/>
    <property type="match status" value="1"/>
</dbReference>
<dbReference type="RefSeq" id="WP_183393912.1">
    <property type="nucleotide sequence ID" value="NZ_JACIDR010000001.1"/>
</dbReference>
<keyword evidence="8 15" id="KW-0808">Transferase</keyword>
<dbReference type="CDD" id="cd04191">
    <property type="entry name" value="Glucan_BSP_MdoH"/>
    <property type="match status" value="1"/>
</dbReference>
<feature type="region of interest" description="Disordered" evidence="12">
    <location>
        <begin position="1"/>
        <end position="26"/>
    </location>
</feature>
<feature type="transmembrane region" description="Helical" evidence="13">
    <location>
        <begin position="461"/>
        <end position="484"/>
    </location>
</feature>
<dbReference type="InterPro" id="IPR029044">
    <property type="entry name" value="Nucleotide-diphossugar_trans"/>
</dbReference>
<dbReference type="Gene3D" id="3.90.550.10">
    <property type="entry name" value="Spore Coat Polysaccharide Biosynthesis Protein SpsA, Chain A"/>
    <property type="match status" value="1"/>
</dbReference>
<evidence type="ECO:0000256" key="9">
    <source>
        <dbReference type="ARBA" id="ARBA00022692"/>
    </source>
</evidence>
<organism evidence="15 16">
    <name type="scientific">Hansschlegelia beijingensis</name>
    <dbReference type="NCBI Taxonomy" id="1133344"/>
    <lineage>
        <taxon>Bacteria</taxon>
        <taxon>Pseudomonadati</taxon>
        <taxon>Pseudomonadota</taxon>
        <taxon>Alphaproteobacteria</taxon>
        <taxon>Hyphomicrobiales</taxon>
        <taxon>Methylopilaceae</taxon>
        <taxon>Hansschlegelia</taxon>
    </lineage>
</organism>
<sequence length="733" mass="80210">MDRVIEERGAPRAAGANTPEAMPPEAPLAMPAQPLRAWSRDQARPRARPEAWSTPWATRAFVGVGAIVVTGFGAREMYRVVEVGGVTVLEWALLALFVINFAWIALAFISSVVGFFALFGRAALTRPDLPEKLTSRTAIVMPIYNEQPSRVFGAVQAAYEDVQRLGFGDHFDCFLLSDTTDPDVWIAEERAFLRLRELLGPDARVFYRHRAKNHRRKAGNIEDFVTRWGGAYDHMLVLDADSLMTGHAVIALAAAMEADPDAGIIQTLPLVINRNTLFARVQQFASRVYGPVIAAGITVWYGRDGNYWGHNAIIRTEAFASGAGLPDLPGKPPFGGLILSHDFVEAALIRRKGWAVYMLPRIEGSYEESPPSLIDVAQRDRRWCQGNLQHSALLNARGLHPLSRYHFLNGIFSYLASPFWMFMLLCGIALALQSKFIRPEYFTDEFSLFPAWPRFDAERALTLFGVTMAILLAPKVFGLLLYLLHGPSRRAGGGTIRILVSSVLEVILSSLFAPIMMLVQSGSVFQILAGRATGWNPQRRDDGSIPFSAIVQRHRWHTALGVVTLVTGAAIAPSLVAWMSPTIAGLLLAIPLSWLSGHLGSGLALRRLGLMLIPEETIAPEIAVAARANAAALAEGGSDDAEALVAIHQDPNFFAEHERMLPAAPRRPKGAIETDRVMAAAKLSDAEYLGDAVAWLTPKEKTVVLHDRALLALLARLPREAPADRIEVAGASQ</sequence>
<feature type="transmembrane region" description="Helical" evidence="13">
    <location>
        <begin position="558"/>
        <end position="577"/>
    </location>
</feature>
<evidence type="ECO:0000256" key="11">
    <source>
        <dbReference type="ARBA" id="ARBA00023136"/>
    </source>
</evidence>
<keyword evidence="11 13" id="KW-0472">Membrane</keyword>
<dbReference type="Proteomes" id="UP000528964">
    <property type="component" value="Unassembled WGS sequence"/>
</dbReference>
<keyword evidence="7 15" id="KW-0328">Glycosyltransferase</keyword>
<feature type="compositionally biased region" description="Basic and acidic residues" evidence="12">
    <location>
        <begin position="1"/>
        <end position="10"/>
    </location>
</feature>
<protein>
    <recommendedName>
        <fullName evidence="4">Glucans biosynthesis glucosyltransferase H</fullName>
    </recommendedName>
</protein>
<proteinExistence type="inferred from homology"/>
<dbReference type="NCBIfam" id="NF003962">
    <property type="entry name" value="PRK05454.2-5"/>
    <property type="match status" value="1"/>
</dbReference>
<evidence type="ECO:0000256" key="7">
    <source>
        <dbReference type="ARBA" id="ARBA00022676"/>
    </source>
</evidence>
<evidence type="ECO:0000259" key="14">
    <source>
        <dbReference type="Pfam" id="PF13632"/>
    </source>
</evidence>
<keyword evidence="16" id="KW-1185">Reference proteome</keyword>
<accession>A0A7W6CVZ4</accession>
<comment type="similarity">
    <text evidence="3">Belongs to the glycosyltransferase 2 family. OpgH subfamily.</text>
</comment>
<evidence type="ECO:0000256" key="2">
    <source>
        <dbReference type="ARBA" id="ARBA00005001"/>
    </source>
</evidence>
<dbReference type="InterPro" id="IPR050321">
    <property type="entry name" value="Glycosyltr_2/OpgH_subfam"/>
</dbReference>
<dbReference type="InterPro" id="IPR001173">
    <property type="entry name" value="Glyco_trans_2-like"/>
</dbReference>
<keyword evidence="6" id="KW-0997">Cell inner membrane</keyword>
<dbReference type="NCBIfam" id="NF003958">
    <property type="entry name" value="PRK05454.2-1"/>
    <property type="match status" value="1"/>
</dbReference>
<feature type="transmembrane region" description="Helical" evidence="13">
    <location>
        <begin position="496"/>
        <end position="519"/>
    </location>
</feature>
<feature type="transmembrane region" description="Helical" evidence="13">
    <location>
        <begin position="583"/>
        <end position="605"/>
    </location>
</feature>
<evidence type="ECO:0000256" key="13">
    <source>
        <dbReference type="SAM" id="Phobius"/>
    </source>
</evidence>